<comment type="caution">
    <text evidence="2">The sequence shown here is derived from an EMBL/GenBank/DDBJ whole genome shotgun (WGS) entry which is preliminary data.</text>
</comment>
<gene>
    <name evidence="2" type="ORF">SBU_001241</name>
</gene>
<name>A0A1F2P4B5_9EURY</name>
<proteinExistence type="predicted"/>
<reference evidence="2" key="1">
    <citation type="submission" date="2016-05" db="EMBL/GenBank/DDBJ databases">
        <title>Microbial consortia oxidize butane by reversing methanogenesis.</title>
        <authorList>
            <person name="Laso-Perez R."/>
            <person name="Richter M."/>
            <person name="Wegener G."/>
            <person name="Musat F."/>
        </authorList>
    </citation>
    <scope>NUCLEOTIDE SEQUENCE [LARGE SCALE GENOMIC DNA]</scope>
    <source>
        <strain evidence="2">BOX1</strain>
    </source>
</reference>
<dbReference type="AlphaFoldDB" id="A0A1F2P4B5"/>
<keyword evidence="3" id="KW-1185">Reference proteome</keyword>
<protein>
    <submittedName>
        <fullName evidence="2">Uncharacterized protein</fullName>
    </submittedName>
</protein>
<evidence type="ECO:0000256" key="1">
    <source>
        <dbReference type="SAM" id="MobiDB-lite"/>
    </source>
</evidence>
<evidence type="ECO:0000313" key="3">
    <source>
        <dbReference type="Proteomes" id="UP000185779"/>
    </source>
</evidence>
<sequence length="40" mass="4480">MKIGVVRDEKTARESKGSKRRSPAFASVNLSVMNLDQILF</sequence>
<feature type="region of interest" description="Disordered" evidence="1">
    <location>
        <begin position="1"/>
        <end position="23"/>
    </location>
</feature>
<dbReference type="Proteomes" id="UP000185779">
    <property type="component" value="Unassembled WGS sequence"/>
</dbReference>
<dbReference type="STRING" id="1839936.SBU_001241"/>
<dbReference type="EMBL" id="LYOR01000006">
    <property type="protein sequence ID" value="OFV65832.1"/>
    <property type="molecule type" value="Genomic_DNA"/>
</dbReference>
<feature type="compositionally biased region" description="Basic and acidic residues" evidence="1">
    <location>
        <begin position="1"/>
        <end position="17"/>
    </location>
</feature>
<evidence type="ECO:0000313" key="2">
    <source>
        <dbReference type="EMBL" id="OFV65832.1"/>
    </source>
</evidence>
<accession>A0A1F2P4B5</accession>
<organism evidence="2 3">
    <name type="scientific">Candidatus Syntropharchaeum butanivorans</name>
    <dbReference type="NCBI Taxonomy" id="1839936"/>
    <lineage>
        <taxon>Archaea</taxon>
        <taxon>Methanobacteriati</taxon>
        <taxon>Methanobacteriota</taxon>
        <taxon>Stenosarchaea group</taxon>
        <taxon>Methanomicrobia</taxon>
        <taxon>Methanosarcinales</taxon>
        <taxon>ANME-2 cluster</taxon>
        <taxon>Candidatus Syntropharchaeum</taxon>
    </lineage>
</organism>